<dbReference type="EMBL" id="JAYMYQ010000008">
    <property type="protein sequence ID" value="KAK7314954.1"/>
    <property type="molecule type" value="Genomic_DNA"/>
</dbReference>
<organism evidence="1 2">
    <name type="scientific">Canavalia gladiata</name>
    <name type="common">Sword bean</name>
    <name type="synonym">Dolichos gladiatus</name>
    <dbReference type="NCBI Taxonomy" id="3824"/>
    <lineage>
        <taxon>Eukaryota</taxon>
        <taxon>Viridiplantae</taxon>
        <taxon>Streptophyta</taxon>
        <taxon>Embryophyta</taxon>
        <taxon>Tracheophyta</taxon>
        <taxon>Spermatophyta</taxon>
        <taxon>Magnoliopsida</taxon>
        <taxon>eudicotyledons</taxon>
        <taxon>Gunneridae</taxon>
        <taxon>Pentapetalae</taxon>
        <taxon>rosids</taxon>
        <taxon>fabids</taxon>
        <taxon>Fabales</taxon>
        <taxon>Fabaceae</taxon>
        <taxon>Papilionoideae</taxon>
        <taxon>50 kb inversion clade</taxon>
        <taxon>NPAAA clade</taxon>
        <taxon>indigoferoid/millettioid clade</taxon>
        <taxon>Phaseoleae</taxon>
        <taxon>Canavalia</taxon>
    </lineage>
</organism>
<sequence>MGKLGDGAERLYLWEEFEEKRVKVRTARRRTTTKGKVECDHQVRNSASWETLIDEIRVRERERKRDE</sequence>
<evidence type="ECO:0000313" key="1">
    <source>
        <dbReference type="EMBL" id="KAK7314954.1"/>
    </source>
</evidence>
<protein>
    <submittedName>
        <fullName evidence="1">Uncharacterized protein</fullName>
    </submittedName>
</protein>
<reference evidence="1 2" key="1">
    <citation type="submission" date="2024-01" db="EMBL/GenBank/DDBJ databases">
        <title>The genomes of 5 underutilized Papilionoideae crops provide insights into root nodulation and disease resistanc.</title>
        <authorList>
            <person name="Jiang F."/>
        </authorList>
    </citation>
    <scope>NUCLEOTIDE SEQUENCE [LARGE SCALE GENOMIC DNA]</scope>
    <source>
        <strain evidence="1">LVBAO_FW01</strain>
        <tissue evidence="1">Leaves</tissue>
    </source>
</reference>
<gene>
    <name evidence="1" type="ORF">VNO77_33486</name>
</gene>
<proteinExistence type="predicted"/>
<name>A0AAN9KDE6_CANGL</name>
<comment type="caution">
    <text evidence="1">The sequence shown here is derived from an EMBL/GenBank/DDBJ whole genome shotgun (WGS) entry which is preliminary data.</text>
</comment>
<evidence type="ECO:0000313" key="2">
    <source>
        <dbReference type="Proteomes" id="UP001367508"/>
    </source>
</evidence>
<keyword evidence="2" id="KW-1185">Reference proteome</keyword>
<dbReference type="Proteomes" id="UP001367508">
    <property type="component" value="Unassembled WGS sequence"/>
</dbReference>
<dbReference type="AlphaFoldDB" id="A0AAN9KDE6"/>
<accession>A0AAN9KDE6</accession>